<keyword evidence="9" id="KW-1185">Reference proteome</keyword>
<evidence type="ECO:0000256" key="6">
    <source>
        <dbReference type="RuleBase" id="RU364065"/>
    </source>
</evidence>
<dbReference type="PROSITE" id="PS51354">
    <property type="entry name" value="GLUTAREDOXIN_2"/>
    <property type="match status" value="1"/>
</dbReference>
<keyword evidence="4" id="KW-1015">Disulfide bond</keyword>
<proteinExistence type="inferred from homology"/>
<dbReference type="GO" id="GO:0045454">
    <property type="term" value="P:cell redox homeostasis"/>
    <property type="evidence" value="ECO:0007669"/>
    <property type="project" value="InterPro"/>
</dbReference>
<accession>A0A5C7G086</accession>
<dbReference type="PANTHER" id="PTHR46679:SF1">
    <property type="entry name" value="GLUTAREDOXIN-2, MITOCHONDRIAL"/>
    <property type="match status" value="1"/>
</dbReference>
<sequence>MNQVTMYTTRQCPYCTMAKRLLAARGVTPREIAIDGDEARRNEMVDRTGRRSVPQIFIGERHVGGYDDLAALDHAGQLQVLL</sequence>
<dbReference type="PROSITE" id="PS00195">
    <property type="entry name" value="GLUTAREDOXIN_1"/>
    <property type="match status" value="1"/>
</dbReference>
<comment type="caution">
    <text evidence="8">The sequence shown here is derived from an EMBL/GenBank/DDBJ whole genome shotgun (WGS) entry which is preliminary data.</text>
</comment>
<dbReference type="GO" id="GO:0015038">
    <property type="term" value="F:glutathione disulfide oxidoreductase activity"/>
    <property type="evidence" value="ECO:0007669"/>
    <property type="project" value="UniProtKB-UniRule"/>
</dbReference>
<evidence type="ECO:0000256" key="1">
    <source>
        <dbReference type="ARBA" id="ARBA00007787"/>
    </source>
</evidence>
<evidence type="ECO:0000313" key="9">
    <source>
        <dbReference type="Proteomes" id="UP000321413"/>
    </source>
</evidence>
<dbReference type="EMBL" id="VPFD01000005">
    <property type="protein sequence ID" value="TXG00881.1"/>
    <property type="molecule type" value="Genomic_DNA"/>
</dbReference>
<keyword evidence="3 6" id="KW-0249">Electron transport</keyword>
<evidence type="ECO:0000256" key="4">
    <source>
        <dbReference type="ARBA" id="ARBA00023157"/>
    </source>
</evidence>
<keyword evidence="2 6" id="KW-0813">Transport</keyword>
<evidence type="ECO:0000313" key="8">
    <source>
        <dbReference type="EMBL" id="TXG00881.1"/>
    </source>
</evidence>
<evidence type="ECO:0000259" key="7">
    <source>
        <dbReference type="Pfam" id="PF00462"/>
    </source>
</evidence>
<dbReference type="InterPro" id="IPR036249">
    <property type="entry name" value="Thioredoxin-like_sf"/>
</dbReference>
<dbReference type="CDD" id="cd03418">
    <property type="entry name" value="GRX_GRXb_1_3_like"/>
    <property type="match status" value="1"/>
</dbReference>
<evidence type="ECO:0000256" key="5">
    <source>
        <dbReference type="ARBA" id="ARBA00023284"/>
    </source>
</evidence>
<comment type="function">
    <text evidence="6">Has a glutathione-disulfide oxidoreductase activity in the presence of NADPH and glutathione reductase. Reduces low molecular weight disulfides and proteins.</text>
</comment>
<dbReference type="SUPFAM" id="SSF52833">
    <property type="entry name" value="Thioredoxin-like"/>
    <property type="match status" value="1"/>
</dbReference>
<organism evidence="8 9">
    <name type="scientific">Massilia arenae</name>
    <dbReference type="NCBI Taxonomy" id="2603288"/>
    <lineage>
        <taxon>Bacteria</taxon>
        <taxon>Pseudomonadati</taxon>
        <taxon>Pseudomonadota</taxon>
        <taxon>Betaproteobacteria</taxon>
        <taxon>Burkholderiales</taxon>
        <taxon>Oxalobacteraceae</taxon>
        <taxon>Telluria group</taxon>
        <taxon>Massilia</taxon>
    </lineage>
</organism>
<dbReference type="InterPro" id="IPR014025">
    <property type="entry name" value="Glutaredoxin_subgr"/>
</dbReference>
<dbReference type="InterPro" id="IPR011900">
    <property type="entry name" value="GRX_bact"/>
</dbReference>
<dbReference type="RefSeq" id="WP_147934135.1">
    <property type="nucleotide sequence ID" value="NZ_VPFD01000005.1"/>
</dbReference>
<name>A0A5C7G086_9BURK</name>
<comment type="similarity">
    <text evidence="1 6">Belongs to the glutaredoxin family.</text>
</comment>
<protein>
    <recommendedName>
        <fullName evidence="6">Glutaredoxin</fullName>
    </recommendedName>
</protein>
<dbReference type="PRINTS" id="PR00160">
    <property type="entry name" value="GLUTAREDOXIN"/>
</dbReference>
<evidence type="ECO:0000256" key="2">
    <source>
        <dbReference type="ARBA" id="ARBA00022448"/>
    </source>
</evidence>
<dbReference type="InterPro" id="IPR002109">
    <property type="entry name" value="Glutaredoxin"/>
</dbReference>
<dbReference type="Pfam" id="PF00462">
    <property type="entry name" value="Glutaredoxin"/>
    <property type="match status" value="1"/>
</dbReference>
<dbReference type="Proteomes" id="UP000321413">
    <property type="component" value="Unassembled WGS sequence"/>
</dbReference>
<keyword evidence="6" id="KW-0963">Cytoplasm</keyword>
<dbReference type="GO" id="GO:0015035">
    <property type="term" value="F:protein-disulfide reductase activity"/>
    <property type="evidence" value="ECO:0007669"/>
    <property type="project" value="TreeGrafter"/>
</dbReference>
<dbReference type="AlphaFoldDB" id="A0A5C7G086"/>
<reference evidence="8 9" key="1">
    <citation type="submission" date="2019-08" db="EMBL/GenBank/DDBJ databases">
        <title>Massilia golmudensis sp. nov., isolated from sand in the Qinghai-Tibetan Plateau.</title>
        <authorList>
            <person name="Zhang B."/>
        </authorList>
    </citation>
    <scope>NUCLEOTIDE SEQUENCE [LARGE SCALE GENOMIC DNA]</scope>
    <source>
        <strain evidence="8 9">GEM5</strain>
    </source>
</reference>
<keyword evidence="5 6" id="KW-0676">Redox-active center</keyword>
<dbReference type="Gene3D" id="3.40.30.10">
    <property type="entry name" value="Glutaredoxin"/>
    <property type="match status" value="1"/>
</dbReference>
<dbReference type="NCBIfam" id="TIGR02181">
    <property type="entry name" value="GRX_bact"/>
    <property type="match status" value="1"/>
</dbReference>
<evidence type="ECO:0000256" key="3">
    <source>
        <dbReference type="ARBA" id="ARBA00022982"/>
    </source>
</evidence>
<dbReference type="PANTHER" id="PTHR46679">
    <property type="match status" value="1"/>
</dbReference>
<gene>
    <name evidence="8" type="primary">grxC</name>
    <name evidence="8" type="ORF">FVD38_06900</name>
</gene>
<dbReference type="InterPro" id="IPR011767">
    <property type="entry name" value="GLR_AS"/>
</dbReference>
<feature type="domain" description="Glutaredoxin" evidence="7">
    <location>
        <begin position="4"/>
        <end position="63"/>
    </location>
</feature>